<sequence length="129" mass="14748">MLIIACSALHNWINEHGGKPKREWTKMKRARGDMARRRYETILKQQEEEARVNAVSDPGPVNLSQKEGARYMYAKRDRIADEMWSQYQSYLEARGIEGGESEWDSSDEESNVSDGTEESVSSDNEGDSE</sequence>
<reference evidence="2 3" key="1">
    <citation type="journal article" date="2018" name="BMC Genomics">
        <title>Comparative genome analyses reveal sequence features reflecting distinct modes of host-adaptation between dicot and monocot powdery mildew.</title>
        <authorList>
            <person name="Wu Y."/>
            <person name="Ma X."/>
            <person name="Pan Z."/>
            <person name="Kale S.D."/>
            <person name="Song Y."/>
            <person name="King H."/>
            <person name="Zhang Q."/>
            <person name="Presley C."/>
            <person name="Deng X."/>
            <person name="Wei C.I."/>
            <person name="Xiao S."/>
        </authorList>
    </citation>
    <scope>NUCLEOTIDE SEQUENCE [LARGE SCALE GENOMIC DNA]</scope>
    <source>
        <strain evidence="2">UMSG1</strain>
    </source>
</reference>
<gene>
    <name evidence="2" type="ORF">GcM1_239062</name>
</gene>
<proteinExistence type="predicted"/>
<evidence type="ECO:0000313" key="2">
    <source>
        <dbReference type="EMBL" id="RKF74456.1"/>
    </source>
</evidence>
<organism evidence="2 3">
    <name type="scientific">Golovinomyces cichoracearum</name>
    <dbReference type="NCBI Taxonomy" id="62708"/>
    <lineage>
        <taxon>Eukaryota</taxon>
        <taxon>Fungi</taxon>
        <taxon>Dikarya</taxon>
        <taxon>Ascomycota</taxon>
        <taxon>Pezizomycotina</taxon>
        <taxon>Leotiomycetes</taxon>
        <taxon>Erysiphales</taxon>
        <taxon>Erysiphaceae</taxon>
        <taxon>Golovinomyces</taxon>
    </lineage>
</organism>
<feature type="compositionally biased region" description="Acidic residues" evidence="1">
    <location>
        <begin position="99"/>
        <end position="117"/>
    </location>
</feature>
<dbReference type="Proteomes" id="UP000285326">
    <property type="component" value="Unassembled WGS sequence"/>
</dbReference>
<feature type="region of interest" description="Disordered" evidence="1">
    <location>
        <begin position="95"/>
        <end position="129"/>
    </location>
</feature>
<evidence type="ECO:0000313" key="3">
    <source>
        <dbReference type="Proteomes" id="UP000285326"/>
    </source>
</evidence>
<name>A0A420IIS2_9PEZI</name>
<accession>A0A420IIS2</accession>
<protein>
    <submittedName>
        <fullName evidence="2">Uncharacterized protein</fullName>
    </submittedName>
</protein>
<evidence type="ECO:0000256" key="1">
    <source>
        <dbReference type="SAM" id="MobiDB-lite"/>
    </source>
</evidence>
<comment type="caution">
    <text evidence="2">The sequence shown here is derived from an EMBL/GenBank/DDBJ whole genome shotgun (WGS) entry which is preliminary data.</text>
</comment>
<dbReference type="EMBL" id="MCBS01023959">
    <property type="protein sequence ID" value="RKF74456.1"/>
    <property type="molecule type" value="Genomic_DNA"/>
</dbReference>
<dbReference type="AlphaFoldDB" id="A0A420IIS2"/>